<feature type="transmembrane region" description="Helical" evidence="6">
    <location>
        <begin position="458"/>
        <end position="475"/>
    </location>
</feature>
<evidence type="ECO:0000256" key="4">
    <source>
        <dbReference type="ARBA" id="ARBA00023136"/>
    </source>
</evidence>
<feature type="transmembrane region" description="Helical" evidence="6">
    <location>
        <begin position="308"/>
        <end position="332"/>
    </location>
</feature>
<dbReference type="GO" id="GO:0022857">
    <property type="term" value="F:transmembrane transporter activity"/>
    <property type="evidence" value="ECO:0007669"/>
    <property type="project" value="InterPro"/>
</dbReference>
<dbReference type="STRING" id="569365.A0A0D1ZUN5"/>
<evidence type="ECO:0000259" key="7">
    <source>
        <dbReference type="PROSITE" id="PS50850"/>
    </source>
</evidence>
<proteinExistence type="predicted"/>
<feature type="transmembrane region" description="Helical" evidence="6">
    <location>
        <begin position="487"/>
        <end position="507"/>
    </location>
</feature>
<dbReference type="Gene3D" id="1.20.1250.20">
    <property type="entry name" value="MFS general substrate transporter like domains"/>
    <property type="match status" value="1"/>
</dbReference>
<feature type="transmembrane region" description="Helical" evidence="6">
    <location>
        <begin position="393"/>
        <end position="413"/>
    </location>
</feature>
<feature type="transmembrane region" description="Helical" evidence="6">
    <location>
        <begin position="82"/>
        <end position="105"/>
    </location>
</feature>
<dbReference type="InterPro" id="IPR036259">
    <property type="entry name" value="MFS_trans_sf"/>
</dbReference>
<gene>
    <name evidence="8" type="ORF">PV07_03434</name>
</gene>
<organism evidence="8 9">
    <name type="scientific">Cladophialophora immunda</name>
    <dbReference type="NCBI Taxonomy" id="569365"/>
    <lineage>
        <taxon>Eukaryota</taxon>
        <taxon>Fungi</taxon>
        <taxon>Dikarya</taxon>
        <taxon>Ascomycota</taxon>
        <taxon>Pezizomycotina</taxon>
        <taxon>Eurotiomycetes</taxon>
        <taxon>Chaetothyriomycetidae</taxon>
        <taxon>Chaetothyriales</taxon>
        <taxon>Herpotrichiellaceae</taxon>
        <taxon>Cladophialophora</taxon>
    </lineage>
</organism>
<evidence type="ECO:0000313" key="8">
    <source>
        <dbReference type="EMBL" id="KIW31841.1"/>
    </source>
</evidence>
<keyword evidence="2 6" id="KW-0812">Transmembrane</keyword>
<dbReference type="InterPro" id="IPR020846">
    <property type="entry name" value="MFS_dom"/>
</dbReference>
<dbReference type="SUPFAM" id="SSF103473">
    <property type="entry name" value="MFS general substrate transporter"/>
    <property type="match status" value="1"/>
</dbReference>
<sequence>MTKGKDCGEEEVNPNSFTRDSDGKPWRVEENAILCPKCNIELPGNEERTLNATADGSLVVTWDGAEDPGNPKNMSQLRKWSVVVATGLLTFCVTFASSVFATTYSATAAEFGVTEEVMVLGLSLYVLGFAFGPLVWGPLSETYGRMGPLFGGMAVFALFQIPVAVARDLQTLFICRFFGGVFGSAPVAILGGMYVDFMAPIDLGVAAAVFAGAAFLGPAAGPILGSFITQSSLGWRWTIWITLLMTVAFGLLVSTVTPETFEPVLLRRRARERRHATKNWALHAKSEEYPLDLRTLLKKYLTKPLQMIVLEPILVVVTVYMALVYGILLLTFEAYPISFEVKRGWSPTIGSLPFTCILAGVVAGCLAIAAFTKTWYARRWAAGMTKRPTPEDRLPPMIAGSVVLPIGLFWFAWTSDPSIPWAAQVLSGLPIGAGIILIFMTGVVYLMDVYARNANSALAVNTFIRFVIAASFPHFTSSMYMSMGVAWATTLLGILCVVLIPFPLLFWRRGEKIRGWSCFAFNPEAS</sequence>
<feature type="transmembrane region" description="Helical" evidence="6">
    <location>
        <begin position="203"/>
        <end position="225"/>
    </location>
</feature>
<feature type="transmembrane region" description="Helical" evidence="6">
    <location>
        <begin position="425"/>
        <end position="446"/>
    </location>
</feature>
<dbReference type="GO" id="GO:0005886">
    <property type="term" value="C:plasma membrane"/>
    <property type="evidence" value="ECO:0007669"/>
    <property type="project" value="TreeGrafter"/>
</dbReference>
<accession>A0A0D1ZUN5</accession>
<dbReference type="Pfam" id="PF07690">
    <property type="entry name" value="MFS_1"/>
    <property type="match status" value="1"/>
</dbReference>
<keyword evidence="3 6" id="KW-1133">Transmembrane helix</keyword>
<dbReference type="HOGENOM" id="CLU_008455_11_4_1"/>
<evidence type="ECO:0000256" key="1">
    <source>
        <dbReference type="ARBA" id="ARBA00004141"/>
    </source>
</evidence>
<dbReference type="CDD" id="cd17323">
    <property type="entry name" value="MFS_Tpo1_MDR_like"/>
    <property type="match status" value="1"/>
</dbReference>
<feature type="transmembrane region" description="Helical" evidence="6">
    <location>
        <begin position="117"/>
        <end position="136"/>
    </location>
</feature>
<comment type="subcellular location">
    <subcellularLocation>
        <location evidence="1">Membrane</location>
        <topology evidence="1">Multi-pass membrane protein</topology>
    </subcellularLocation>
</comment>
<dbReference type="VEuPathDB" id="FungiDB:PV07_03434"/>
<evidence type="ECO:0000256" key="6">
    <source>
        <dbReference type="SAM" id="Phobius"/>
    </source>
</evidence>
<reference evidence="8 9" key="1">
    <citation type="submission" date="2015-01" db="EMBL/GenBank/DDBJ databases">
        <title>The Genome Sequence of Cladophialophora immunda CBS83496.</title>
        <authorList>
            <consortium name="The Broad Institute Genomics Platform"/>
            <person name="Cuomo C."/>
            <person name="de Hoog S."/>
            <person name="Gorbushina A."/>
            <person name="Stielow B."/>
            <person name="Teixiera M."/>
            <person name="Abouelleil A."/>
            <person name="Chapman S.B."/>
            <person name="Priest M."/>
            <person name="Young S.K."/>
            <person name="Wortman J."/>
            <person name="Nusbaum C."/>
            <person name="Birren B."/>
        </authorList>
    </citation>
    <scope>NUCLEOTIDE SEQUENCE [LARGE SCALE GENOMIC DNA]</scope>
    <source>
        <strain evidence="8 9">CBS 83496</strain>
    </source>
</reference>
<dbReference type="Proteomes" id="UP000054466">
    <property type="component" value="Unassembled WGS sequence"/>
</dbReference>
<dbReference type="InterPro" id="IPR011701">
    <property type="entry name" value="MFS"/>
</dbReference>
<evidence type="ECO:0000256" key="3">
    <source>
        <dbReference type="ARBA" id="ARBA00022989"/>
    </source>
</evidence>
<dbReference type="RefSeq" id="XP_016252057.1">
    <property type="nucleotide sequence ID" value="XM_016390155.1"/>
</dbReference>
<dbReference type="FunFam" id="1.20.1250.20:FF:000011">
    <property type="entry name" value="MFS multidrug transporter, putative"/>
    <property type="match status" value="1"/>
</dbReference>
<feature type="transmembrane region" description="Helical" evidence="6">
    <location>
        <begin position="237"/>
        <end position="261"/>
    </location>
</feature>
<evidence type="ECO:0000256" key="2">
    <source>
        <dbReference type="ARBA" id="ARBA00022692"/>
    </source>
</evidence>
<evidence type="ECO:0000256" key="5">
    <source>
        <dbReference type="SAM" id="MobiDB-lite"/>
    </source>
</evidence>
<dbReference type="PANTHER" id="PTHR23502:SF47">
    <property type="entry name" value="MAJOR FACILITATOR SUPERFAMILY (MFS) PROFILE DOMAIN-CONTAINING PROTEIN-RELATED"/>
    <property type="match status" value="1"/>
</dbReference>
<feature type="domain" description="Major facilitator superfamily (MFS) profile" evidence="7">
    <location>
        <begin position="82"/>
        <end position="511"/>
    </location>
</feature>
<dbReference type="AlphaFoldDB" id="A0A0D1ZUN5"/>
<dbReference type="GeneID" id="27342628"/>
<protein>
    <recommendedName>
        <fullName evidence="7">Major facilitator superfamily (MFS) profile domain-containing protein</fullName>
    </recommendedName>
</protein>
<name>A0A0D1ZUN5_9EURO</name>
<feature type="transmembrane region" description="Helical" evidence="6">
    <location>
        <begin position="352"/>
        <end position="372"/>
    </location>
</feature>
<dbReference type="PROSITE" id="PS50850">
    <property type="entry name" value="MFS"/>
    <property type="match status" value="1"/>
</dbReference>
<dbReference type="PANTHER" id="PTHR23502">
    <property type="entry name" value="MAJOR FACILITATOR SUPERFAMILY"/>
    <property type="match status" value="1"/>
</dbReference>
<feature type="region of interest" description="Disordered" evidence="5">
    <location>
        <begin position="1"/>
        <end position="24"/>
    </location>
</feature>
<keyword evidence="4 6" id="KW-0472">Membrane</keyword>
<dbReference type="EMBL" id="KN847041">
    <property type="protein sequence ID" value="KIW31841.1"/>
    <property type="molecule type" value="Genomic_DNA"/>
</dbReference>
<feature type="transmembrane region" description="Helical" evidence="6">
    <location>
        <begin position="171"/>
        <end position="191"/>
    </location>
</feature>
<feature type="transmembrane region" description="Helical" evidence="6">
    <location>
        <begin position="148"/>
        <end position="165"/>
    </location>
</feature>
<keyword evidence="9" id="KW-1185">Reference proteome</keyword>
<evidence type="ECO:0000313" key="9">
    <source>
        <dbReference type="Proteomes" id="UP000054466"/>
    </source>
</evidence>
<dbReference type="OrthoDB" id="446368at2759"/>